<sequence length="87" mass="9781">MAGHGRGQPKEKGLAQNFFLRFCGLFLTSIDEKRGHVSPEGAEPQNHNREKRKKLLKSLALVSQLLPYCRLKDDFIGHPPDTSPDVL</sequence>
<keyword evidence="2" id="KW-1185">Reference proteome</keyword>
<name>A0ABV8SF08_9BACL</name>
<proteinExistence type="predicted"/>
<evidence type="ECO:0000313" key="2">
    <source>
        <dbReference type="Proteomes" id="UP001595755"/>
    </source>
</evidence>
<accession>A0ABV8SF08</accession>
<evidence type="ECO:0000313" key="1">
    <source>
        <dbReference type="EMBL" id="MFC4306166.1"/>
    </source>
</evidence>
<dbReference type="EMBL" id="JBHSED010000058">
    <property type="protein sequence ID" value="MFC4306166.1"/>
    <property type="molecule type" value="Genomic_DNA"/>
</dbReference>
<dbReference type="Proteomes" id="UP001595755">
    <property type="component" value="Unassembled WGS sequence"/>
</dbReference>
<protein>
    <submittedName>
        <fullName evidence="1">Uncharacterized protein</fullName>
    </submittedName>
</protein>
<reference evidence="2" key="1">
    <citation type="journal article" date="2019" name="Int. J. Syst. Evol. Microbiol.">
        <title>The Global Catalogue of Microorganisms (GCM) 10K type strain sequencing project: providing services to taxonomists for standard genome sequencing and annotation.</title>
        <authorList>
            <consortium name="The Broad Institute Genomics Platform"/>
            <consortium name="The Broad Institute Genome Sequencing Center for Infectious Disease"/>
            <person name="Wu L."/>
            <person name="Ma J."/>
        </authorList>
    </citation>
    <scope>NUCLEOTIDE SEQUENCE [LARGE SCALE GENOMIC DNA]</scope>
    <source>
        <strain evidence="2">CGMCC 4.1641</strain>
    </source>
</reference>
<gene>
    <name evidence="1" type="ORF">ACFO1S_22295</name>
</gene>
<organism evidence="1 2">
    <name type="scientific">Cohnella boryungensis</name>
    <dbReference type="NCBI Taxonomy" id="768479"/>
    <lineage>
        <taxon>Bacteria</taxon>
        <taxon>Bacillati</taxon>
        <taxon>Bacillota</taxon>
        <taxon>Bacilli</taxon>
        <taxon>Bacillales</taxon>
        <taxon>Paenibacillaceae</taxon>
        <taxon>Cohnella</taxon>
    </lineage>
</organism>
<comment type="caution">
    <text evidence="1">The sequence shown here is derived from an EMBL/GenBank/DDBJ whole genome shotgun (WGS) entry which is preliminary data.</text>
</comment>